<dbReference type="SUPFAM" id="SSF52540">
    <property type="entry name" value="P-loop containing nucleoside triphosphate hydrolases"/>
    <property type="match status" value="1"/>
</dbReference>
<organism evidence="6 7">
    <name type="scientific">Paenibacillus aurantiacus</name>
    <dbReference type="NCBI Taxonomy" id="1936118"/>
    <lineage>
        <taxon>Bacteria</taxon>
        <taxon>Bacillati</taxon>
        <taxon>Bacillota</taxon>
        <taxon>Bacilli</taxon>
        <taxon>Bacillales</taxon>
        <taxon>Paenibacillaceae</taxon>
        <taxon>Paenibacillus</taxon>
    </lineage>
</organism>
<dbReference type="Pfam" id="PF08352">
    <property type="entry name" value="oligo_HPY"/>
    <property type="match status" value="1"/>
</dbReference>
<comment type="caution">
    <text evidence="6">The sequence shown here is derived from an EMBL/GenBank/DDBJ whole genome shotgun (WGS) entry which is preliminary data.</text>
</comment>
<dbReference type="InterPro" id="IPR017871">
    <property type="entry name" value="ABC_transporter-like_CS"/>
</dbReference>
<dbReference type="InterPro" id="IPR003593">
    <property type="entry name" value="AAA+_ATPase"/>
</dbReference>
<dbReference type="InterPro" id="IPR013563">
    <property type="entry name" value="Oligopep_ABC_C"/>
</dbReference>
<evidence type="ECO:0000259" key="5">
    <source>
        <dbReference type="PROSITE" id="PS50893"/>
    </source>
</evidence>
<accession>A0ABV5KS90</accession>
<sequence>MNRSEPEPLVELVGLSMHYRVPDGGRARRLLKAVDGFSLSISPGETIGLVGESGCGKSTVGQIAARLLEPTSGRLRFDGMDVTKAASTERRILRQHIQYVFQDPYSSLNPSFRIGRLLEEPLRFNRSHGKEERKRRVQAMLERIGLDASYAGRYPHELSGGQRQRVGIARALMVDPAFVVLDEPVSALDVSVQAQILNLLKELQEERGLTYLFISHDMNVVHYMSDRVAVMYLGEIVELADVDALFDRPKHPYSQALISAIPAVGWKDRLGPSIQAMGELPNALSLPPGCRFQSRCPFAHDRCRREAPRLATIEQGRAAACHLYTASEETRLQTAIR</sequence>
<keyword evidence="3" id="KW-0547">Nucleotide-binding</keyword>
<evidence type="ECO:0000313" key="7">
    <source>
        <dbReference type="Proteomes" id="UP001589747"/>
    </source>
</evidence>
<dbReference type="SMART" id="SM00382">
    <property type="entry name" value="AAA"/>
    <property type="match status" value="1"/>
</dbReference>
<dbReference type="Gene3D" id="3.40.50.300">
    <property type="entry name" value="P-loop containing nucleotide triphosphate hydrolases"/>
    <property type="match status" value="1"/>
</dbReference>
<feature type="domain" description="ABC transporter" evidence="5">
    <location>
        <begin position="19"/>
        <end position="258"/>
    </location>
</feature>
<dbReference type="InterPro" id="IPR050319">
    <property type="entry name" value="ABC_transp_ATP-bind"/>
</dbReference>
<dbReference type="CDD" id="cd03257">
    <property type="entry name" value="ABC_NikE_OppD_transporters"/>
    <property type="match status" value="1"/>
</dbReference>
<evidence type="ECO:0000256" key="3">
    <source>
        <dbReference type="ARBA" id="ARBA00022741"/>
    </source>
</evidence>
<evidence type="ECO:0000313" key="6">
    <source>
        <dbReference type="EMBL" id="MFB9328082.1"/>
    </source>
</evidence>
<gene>
    <name evidence="6" type="ORF">ACFFSY_19315</name>
</gene>
<evidence type="ECO:0000256" key="1">
    <source>
        <dbReference type="ARBA" id="ARBA00005417"/>
    </source>
</evidence>
<keyword evidence="7" id="KW-1185">Reference proteome</keyword>
<dbReference type="Pfam" id="PF00005">
    <property type="entry name" value="ABC_tran"/>
    <property type="match status" value="1"/>
</dbReference>
<dbReference type="PROSITE" id="PS50893">
    <property type="entry name" value="ABC_TRANSPORTER_2"/>
    <property type="match status" value="1"/>
</dbReference>
<comment type="similarity">
    <text evidence="1">Belongs to the ABC transporter superfamily.</text>
</comment>
<protein>
    <submittedName>
        <fullName evidence="6">ABC transporter ATP-binding protein</fullName>
    </submittedName>
</protein>
<evidence type="ECO:0000256" key="4">
    <source>
        <dbReference type="ARBA" id="ARBA00022840"/>
    </source>
</evidence>
<dbReference type="InterPro" id="IPR003439">
    <property type="entry name" value="ABC_transporter-like_ATP-bd"/>
</dbReference>
<dbReference type="PANTHER" id="PTHR43776:SF7">
    <property type="entry name" value="D,D-DIPEPTIDE TRANSPORT ATP-BINDING PROTEIN DDPF-RELATED"/>
    <property type="match status" value="1"/>
</dbReference>
<proteinExistence type="inferred from homology"/>
<keyword evidence="2" id="KW-0813">Transport</keyword>
<dbReference type="NCBIfam" id="TIGR01727">
    <property type="entry name" value="oligo_HPY"/>
    <property type="match status" value="1"/>
</dbReference>
<dbReference type="InterPro" id="IPR027417">
    <property type="entry name" value="P-loop_NTPase"/>
</dbReference>
<dbReference type="PANTHER" id="PTHR43776">
    <property type="entry name" value="TRANSPORT ATP-BINDING PROTEIN"/>
    <property type="match status" value="1"/>
</dbReference>
<name>A0ABV5KS90_9BACL</name>
<dbReference type="EMBL" id="JBHMDO010000033">
    <property type="protein sequence ID" value="MFB9328082.1"/>
    <property type="molecule type" value="Genomic_DNA"/>
</dbReference>
<dbReference type="PROSITE" id="PS00211">
    <property type="entry name" value="ABC_TRANSPORTER_1"/>
    <property type="match status" value="1"/>
</dbReference>
<evidence type="ECO:0000256" key="2">
    <source>
        <dbReference type="ARBA" id="ARBA00022448"/>
    </source>
</evidence>
<dbReference type="GO" id="GO:0005524">
    <property type="term" value="F:ATP binding"/>
    <property type="evidence" value="ECO:0007669"/>
    <property type="project" value="UniProtKB-KW"/>
</dbReference>
<dbReference type="RefSeq" id="WP_377497042.1">
    <property type="nucleotide sequence ID" value="NZ_JBHMDO010000033.1"/>
</dbReference>
<keyword evidence="4 6" id="KW-0067">ATP-binding</keyword>
<dbReference type="Proteomes" id="UP001589747">
    <property type="component" value="Unassembled WGS sequence"/>
</dbReference>
<reference evidence="6 7" key="1">
    <citation type="submission" date="2024-09" db="EMBL/GenBank/DDBJ databases">
        <authorList>
            <person name="Sun Q."/>
            <person name="Mori K."/>
        </authorList>
    </citation>
    <scope>NUCLEOTIDE SEQUENCE [LARGE SCALE GENOMIC DNA]</scope>
    <source>
        <strain evidence="6 7">TISTR 2452</strain>
    </source>
</reference>